<proteinExistence type="predicted"/>
<evidence type="ECO:0000256" key="1">
    <source>
        <dbReference type="ARBA" id="ARBA00022598"/>
    </source>
</evidence>
<keyword evidence="1" id="KW-0436">Ligase</keyword>
<dbReference type="InterPro" id="IPR002319">
    <property type="entry name" value="Phenylalanyl-tRNA_Synthase"/>
</dbReference>
<evidence type="ECO:0000256" key="4">
    <source>
        <dbReference type="ARBA" id="ARBA00022917"/>
    </source>
</evidence>
<keyword evidence="3" id="KW-0067">ATP-binding</keyword>
<dbReference type="GO" id="GO:0004812">
    <property type="term" value="F:aminoacyl-tRNA ligase activity"/>
    <property type="evidence" value="ECO:0007669"/>
    <property type="project" value="UniProtKB-KW"/>
</dbReference>
<organism evidence="7">
    <name type="scientific">seawater metagenome</name>
    <dbReference type="NCBI Taxonomy" id="1561972"/>
    <lineage>
        <taxon>unclassified sequences</taxon>
        <taxon>metagenomes</taxon>
        <taxon>ecological metagenomes</taxon>
    </lineage>
</organism>
<keyword evidence="5" id="KW-0030">Aminoacyl-tRNA synthetase</keyword>
<feature type="domain" description="Phenylalanyl-tRNA synthetase" evidence="6">
    <location>
        <begin position="84"/>
        <end position="200"/>
    </location>
</feature>
<dbReference type="SUPFAM" id="SSF55681">
    <property type="entry name" value="Class II aaRS and biotin synthetases"/>
    <property type="match status" value="1"/>
</dbReference>
<evidence type="ECO:0000313" key="7">
    <source>
        <dbReference type="EMBL" id="VVU94824.1"/>
    </source>
</evidence>
<dbReference type="EMBL" id="CABVLZ010000002">
    <property type="protein sequence ID" value="VVU94824.1"/>
    <property type="molecule type" value="Genomic_DNA"/>
</dbReference>
<evidence type="ECO:0000259" key="6">
    <source>
        <dbReference type="Pfam" id="PF01409"/>
    </source>
</evidence>
<dbReference type="GO" id="GO:0005524">
    <property type="term" value="F:ATP binding"/>
    <property type="evidence" value="ECO:0007669"/>
    <property type="project" value="UniProtKB-KW"/>
</dbReference>
<evidence type="ECO:0000256" key="2">
    <source>
        <dbReference type="ARBA" id="ARBA00022741"/>
    </source>
</evidence>
<name>A0A5E8CJL6_9ZZZZ</name>
<dbReference type="Gene3D" id="3.30.930.10">
    <property type="entry name" value="Bira Bifunctional Protein, Domain 2"/>
    <property type="match status" value="1"/>
</dbReference>
<keyword evidence="2" id="KW-0547">Nucleotide-binding</keyword>
<dbReference type="GO" id="GO:0043039">
    <property type="term" value="P:tRNA aminoacylation"/>
    <property type="evidence" value="ECO:0007669"/>
    <property type="project" value="InterPro"/>
</dbReference>
<dbReference type="GO" id="GO:0006412">
    <property type="term" value="P:translation"/>
    <property type="evidence" value="ECO:0007669"/>
    <property type="project" value="UniProtKB-KW"/>
</dbReference>
<dbReference type="GO" id="GO:0000049">
    <property type="term" value="F:tRNA binding"/>
    <property type="evidence" value="ECO:0007669"/>
    <property type="project" value="InterPro"/>
</dbReference>
<evidence type="ECO:0000256" key="5">
    <source>
        <dbReference type="ARBA" id="ARBA00023146"/>
    </source>
</evidence>
<accession>A0A5E8CJL6</accession>
<gene>
    <name evidence="7" type="ORF">CPAV1605_549</name>
</gene>
<dbReference type="InterPro" id="IPR045864">
    <property type="entry name" value="aa-tRNA-synth_II/BPL/LPL"/>
</dbReference>
<keyword evidence="4" id="KW-0648">Protein biosynthesis</keyword>
<dbReference type="AlphaFoldDB" id="A0A5E8CJL6"/>
<evidence type="ECO:0000256" key="3">
    <source>
        <dbReference type="ARBA" id="ARBA00022840"/>
    </source>
</evidence>
<sequence>MISLEGENYIKNIKSKLFEIVCELYGNNKIVFQDLGEKQHDYHDKVSYNKSISERNYWKIDDKFSYLIDLTPFYHSIKNTEIGILTGKVRRLDLPSPQHLHCFHQYDIFIKNLTFDKLKLQSKELLQKLFYKKKINIKFVKDETNVFNYGKEVYEILVNGIEIGSIGTIEEKNLICISFGLERLIMIRNNFDDIRQIWYNIHPNELLITKKYIINQDDYSIFVKKLNENRENIYNVDMNYKTNNVIELLVTCNSNY</sequence>
<reference evidence="7" key="1">
    <citation type="submission" date="2019-09" db="EMBL/GenBank/DDBJ databases">
        <authorList>
            <person name="Needham M D."/>
        </authorList>
    </citation>
    <scope>NUCLEOTIDE SEQUENCE</scope>
</reference>
<protein>
    <recommendedName>
        <fullName evidence="6">Phenylalanyl-tRNA synthetase domain-containing protein</fullName>
    </recommendedName>
</protein>
<dbReference type="Pfam" id="PF01409">
    <property type="entry name" value="tRNA-synt_2d"/>
    <property type="match status" value="1"/>
</dbReference>